<dbReference type="PANTHER" id="PTHR35046:SF19">
    <property type="entry name" value="OS08G0315200 PROTEIN"/>
    <property type="match status" value="1"/>
</dbReference>
<organism evidence="1 2">
    <name type="scientific">Eutrema salsugineum</name>
    <name type="common">Saltwater cress</name>
    <name type="synonym">Sisymbrium salsugineum</name>
    <dbReference type="NCBI Taxonomy" id="72664"/>
    <lineage>
        <taxon>Eukaryota</taxon>
        <taxon>Viridiplantae</taxon>
        <taxon>Streptophyta</taxon>
        <taxon>Embryophyta</taxon>
        <taxon>Tracheophyta</taxon>
        <taxon>Spermatophyta</taxon>
        <taxon>Magnoliopsida</taxon>
        <taxon>eudicotyledons</taxon>
        <taxon>Gunneridae</taxon>
        <taxon>Pentapetalae</taxon>
        <taxon>rosids</taxon>
        <taxon>malvids</taxon>
        <taxon>Brassicales</taxon>
        <taxon>Brassicaceae</taxon>
        <taxon>Eutremeae</taxon>
        <taxon>Eutrema</taxon>
    </lineage>
</organism>
<dbReference type="Proteomes" id="UP000030689">
    <property type="component" value="Unassembled WGS sequence"/>
</dbReference>
<dbReference type="Gramene" id="ESQ45913">
    <property type="protein sequence ID" value="ESQ45913"/>
    <property type="gene ID" value="EUTSA_v10010900mg"/>
</dbReference>
<keyword evidence="2" id="KW-1185">Reference proteome</keyword>
<gene>
    <name evidence="1" type="ORF">EUTSA_v10010900mg</name>
</gene>
<proteinExistence type="predicted"/>
<dbReference type="EMBL" id="KI517435">
    <property type="protein sequence ID" value="ESQ45913.1"/>
    <property type="molecule type" value="Genomic_DNA"/>
</dbReference>
<sequence length="184" mass="21213">MHEMQLNLHKEIQRSSDALHNSLRDVVETLLENRPQHKPLGGHRQTAFPNNARRGLLIEAVTPAFASYHDVKLEVDAENNIELEDYAVRKLGLEKEEHPSPYKLTWLKEGTEIRGTQKALVSFSIGSIYKDQMYCDVVPMDLGILSLADHDITTRRRHMMGRITRTDSCLTIEPLCYFRMSRLQ</sequence>
<dbReference type="AlphaFoldDB" id="V4M125"/>
<protein>
    <submittedName>
        <fullName evidence="1">Uncharacterized protein</fullName>
    </submittedName>
</protein>
<accession>V4M125</accession>
<evidence type="ECO:0000313" key="2">
    <source>
        <dbReference type="Proteomes" id="UP000030689"/>
    </source>
</evidence>
<dbReference type="PANTHER" id="PTHR35046">
    <property type="entry name" value="ZINC KNUCKLE (CCHC-TYPE) FAMILY PROTEIN"/>
    <property type="match status" value="1"/>
</dbReference>
<reference evidence="1 2" key="1">
    <citation type="journal article" date="2013" name="Front. Plant Sci.">
        <title>The Reference Genome of the Halophytic Plant Eutrema salsugineum.</title>
        <authorList>
            <person name="Yang R."/>
            <person name="Jarvis D.E."/>
            <person name="Chen H."/>
            <person name="Beilstein M.A."/>
            <person name="Grimwood J."/>
            <person name="Jenkins J."/>
            <person name="Shu S."/>
            <person name="Prochnik S."/>
            <person name="Xin M."/>
            <person name="Ma C."/>
            <person name="Schmutz J."/>
            <person name="Wing R.A."/>
            <person name="Mitchell-Olds T."/>
            <person name="Schumaker K.S."/>
            <person name="Wang X."/>
        </authorList>
    </citation>
    <scope>NUCLEOTIDE SEQUENCE [LARGE SCALE GENOMIC DNA]</scope>
</reference>
<dbReference type="KEGG" id="eus:EUTSA_v10010900mg"/>
<evidence type="ECO:0000313" key="1">
    <source>
        <dbReference type="EMBL" id="ESQ45913.1"/>
    </source>
</evidence>
<name>V4M125_EUTSA</name>